<accession>A0A370I007</accession>
<dbReference type="Proteomes" id="UP000254869">
    <property type="component" value="Unassembled WGS sequence"/>
</dbReference>
<dbReference type="PANTHER" id="PTHR31118">
    <property type="entry name" value="CYCLASE-LIKE PROTEIN 2"/>
    <property type="match status" value="1"/>
</dbReference>
<dbReference type="Pfam" id="PF04199">
    <property type="entry name" value="Cyclase"/>
    <property type="match status" value="1"/>
</dbReference>
<dbReference type="AlphaFoldDB" id="A0A370I007"/>
<dbReference type="InterPro" id="IPR007325">
    <property type="entry name" value="KFase/CYL"/>
</dbReference>
<gene>
    <name evidence="1" type="ORF">DFR76_110218</name>
</gene>
<name>A0A370I007_9NOCA</name>
<proteinExistence type="predicted"/>
<dbReference type="Gene3D" id="3.50.30.50">
    <property type="entry name" value="Putative cyclase"/>
    <property type="match status" value="1"/>
</dbReference>
<dbReference type="GO" id="GO:0019441">
    <property type="term" value="P:L-tryptophan catabolic process to kynurenine"/>
    <property type="evidence" value="ECO:0007669"/>
    <property type="project" value="InterPro"/>
</dbReference>
<dbReference type="GO" id="GO:0004061">
    <property type="term" value="F:arylformamidase activity"/>
    <property type="evidence" value="ECO:0007669"/>
    <property type="project" value="InterPro"/>
</dbReference>
<dbReference type="SUPFAM" id="SSF102198">
    <property type="entry name" value="Putative cyclase"/>
    <property type="match status" value="1"/>
</dbReference>
<sequence>MCAPRIVRLAHDHALARRGLLGAATAATAAAWAGTAPATPASARPSFGAVVDLTHTLTPQLPMWPGFASFAAIPVSSHDTGGFAHYALALWEHSGTHIDAPLHRVRAGASVDRIPAADLVAPLIVLDIAARAHTDPDTTLTLADIDAFEARHGRIPPRAFVALHSGWEQRLSAPGAFVNLDPAGVPHAPGFDPAAAAFLLTHRDIVGVGVDTLSLDPAASREFGAHTTILGAGRYGVEMLANLAAVPPTGATVVIGAPKHAGGTGGPARVLALT</sequence>
<evidence type="ECO:0000313" key="2">
    <source>
        <dbReference type="Proteomes" id="UP000254869"/>
    </source>
</evidence>
<dbReference type="PANTHER" id="PTHR31118:SF12">
    <property type="entry name" value="CYCLASE-LIKE PROTEIN 2"/>
    <property type="match status" value="1"/>
</dbReference>
<dbReference type="InterPro" id="IPR006311">
    <property type="entry name" value="TAT_signal"/>
</dbReference>
<protein>
    <submittedName>
        <fullName evidence="1">Kynurenine formamidase</fullName>
    </submittedName>
</protein>
<organism evidence="1 2">
    <name type="scientific">Nocardia pseudobrasiliensis</name>
    <dbReference type="NCBI Taxonomy" id="45979"/>
    <lineage>
        <taxon>Bacteria</taxon>
        <taxon>Bacillati</taxon>
        <taxon>Actinomycetota</taxon>
        <taxon>Actinomycetes</taxon>
        <taxon>Mycobacteriales</taxon>
        <taxon>Nocardiaceae</taxon>
        <taxon>Nocardia</taxon>
    </lineage>
</organism>
<keyword evidence="2" id="KW-1185">Reference proteome</keyword>
<dbReference type="InterPro" id="IPR037175">
    <property type="entry name" value="KFase_sf"/>
</dbReference>
<reference evidence="1 2" key="1">
    <citation type="submission" date="2018-07" db="EMBL/GenBank/DDBJ databases">
        <title>Genomic Encyclopedia of Type Strains, Phase IV (KMG-IV): sequencing the most valuable type-strain genomes for metagenomic binning, comparative biology and taxonomic classification.</title>
        <authorList>
            <person name="Goeker M."/>
        </authorList>
    </citation>
    <scope>NUCLEOTIDE SEQUENCE [LARGE SCALE GENOMIC DNA]</scope>
    <source>
        <strain evidence="1 2">DSM 44290</strain>
    </source>
</reference>
<dbReference type="RefSeq" id="WP_068004692.1">
    <property type="nucleotide sequence ID" value="NZ_QQBC01000010.1"/>
</dbReference>
<dbReference type="STRING" id="1210086.GCA_001613105_05918"/>
<evidence type="ECO:0000313" key="1">
    <source>
        <dbReference type="EMBL" id="RDI63521.1"/>
    </source>
</evidence>
<dbReference type="PROSITE" id="PS51318">
    <property type="entry name" value="TAT"/>
    <property type="match status" value="1"/>
</dbReference>
<dbReference type="EMBL" id="QQBC01000010">
    <property type="protein sequence ID" value="RDI63521.1"/>
    <property type="molecule type" value="Genomic_DNA"/>
</dbReference>
<comment type="caution">
    <text evidence="1">The sequence shown here is derived from an EMBL/GenBank/DDBJ whole genome shotgun (WGS) entry which is preliminary data.</text>
</comment>